<keyword evidence="2" id="KW-1185">Reference proteome</keyword>
<protein>
    <submittedName>
        <fullName evidence="1">SUKH-4 immunity protein</fullName>
    </submittedName>
</protein>
<organism evidence="1 2">
    <name type="scientific">Actinacidiphila guanduensis</name>
    <dbReference type="NCBI Taxonomy" id="310781"/>
    <lineage>
        <taxon>Bacteria</taxon>
        <taxon>Bacillati</taxon>
        <taxon>Actinomycetota</taxon>
        <taxon>Actinomycetes</taxon>
        <taxon>Kitasatosporales</taxon>
        <taxon>Streptomycetaceae</taxon>
        <taxon>Actinacidiphila</taxon>
    </lineage>
</organism>
<dbReference type="EMBL" id="FNIE01000002">
    <property type="protein sequence ID" value="SDN05436.1"/>
    <property type="molecule type" value="Genomic_DNA"/>
</dbReference>
<gene>
    <name evidence="1" type="ORF">SAMN05216259_102455</name>
</gene>
<proteinExistence type="predicted"/>
<dbReference type="RefSeq" id="WP_176930136.1">
    <property type="nucleotide sequence ID" value="NZ_FNIE01000002.1"/>
</dbReference>
<dbReference type="Pfam" id="PF14435">
    <property type="entry name" value="SUKH-4"/>
    <property type="match status" value="1"/>
</dbReference>
<dbReference type="AlphaFoldDB" id="A0A1G9Y9T5"/>
<evidence type="ECO:0000313" key="1">
    <source>
        <dbReference type="EMBL" id="SDN05436.1"/>
    </source>
</evidence>
<evidence type="ECO:0000313" key="2">
    <source>
        <dbReference type="Proteomes" id="UP000199341"/>
    </source>
</evidence>
<sequence>MNSEHGPDWAAVQDELQLVLSQPLVRLITAGDQVLIPNAVDWDIPEGDRRALADLGLPRLQLFTPRPQSSEDPVLVPNLAGPYERRLANEGQRLYDLGFWGPSPDSFVVAVVPGEGRVLCLLPAPVTAEEIPEVLRPYHPGLHKPAVSFFSSSVAQYVETAWRWHGALGVIRKADEAAPTAPEEAVAGHYDGLYACVEFVVDAVRRLDSSVVADGPEPVWIELIRDNSI</sequence>
<reference evidence="1 2" key="1">
    <citation type="submission" date="2016-10" db="EMBL/GenBank/DDBJ databases">
        <authorList>
            <person name="de Groot N.N."/>
        </authorList>
    </citation>
    <scope>NUCLEOTIDE SEQUENCE [LARGE SCALE GENOMIC DNA]</scope>
    <source>
        <strain evidence="1 2">CGMCC 4.2022</strain>
    </source>
</reference>
<accession>A0A1G9Y9T5</accession>
<dbReference type="InterPro" id="IPR025851">
    <property type="entry name" value="SUKH-4"/>
</dbReference>
<name>A0A1G9Y9T5_9ACTN</name>
<dbReference type="Proteomes" id="UP000199341">
    <property type="component" value="Unassembled WGS sequence"/>
</dbReference>